<dbReference type="EMBL" id="RDQH01000342">
    <property type="protein sequence ID" value="RXH70927.1"/>
    <property type="molecule type" value="Genomic_DNA"/>
</dbReference>
<feature type="region of interest" description="Disordered" evidence="1">
    <location>
        <begin position="1"/>
        <end position="27"/>
    </location>
</feature>
<keyword evidence="2" id="KW-0472">Membrane</keyword>
<organism evidence="3 4">
    <name type="scientific">Malus domestica</name>
    <name type="common">Apple</name>
    <name type="synonym">Pyrus malus</name>
    <dbReference type="NCBI Taxonomy" id="3750"/>
    <lineage>
        <taxon>Eukaryota</taxon>
        <taxon>Viridiplantae</taxon>
        <taxon>Streptophyta</taxon>
        <taxon>Embryophyta</taxon>
        <taxon>Tracheophyta</taxon>
        <taxon>Spermatophyta</taxon>
        <taxon>Magnoliopsida</taxon>
        <taxon>eudicotyledons</taxon>
        <taxon>Gunneridae</taxon>
        <taxon>Pentapetalae</taxon>
        <taxon>rosids</taxon>
        <taxon>fabids</taxon>
        <taxon>Rosales</taxon>
        <taxon>Rosaceae</taxon>
        <taxon>Amygdaloideae</taxon>
        <taxon>Maleae</taxon>
        <taxon>Malus</taxon>
    </lineage>
</organism>
<evidence type="ECO:0000313" key="4">
    <source>
        <dbReference type="Proteomes" id="UP000290289"/>
    </source>
</evidence>
<keyword evidence="2" id="KW-0812">Transmembrane</keyword>
<sequence>MREFDFSVSSLDSKDREGEEGVECQGEGGVRLAKGGVGVGIEGWIESGYVCEGERDGRDRGHGVGRGNSTNQGLLSVGVNISNEHYWDVYCLWKKLSLKPLKRSLNLFSPTHGELPPPNPENKRLRMTHKISEIIELKFKRLHMSHKECNPRLTKNHLPRLSLVHREVVLNDLLMPLPPLPSQMGGAQNALVVGPSAPMASCINGCLRVYLIYLCCTCFNLCLFPYILAPIDSVTRFAVHRDDESTRRHEGRVDSPMTMSWSTRNVILSLKSEQCEELKHIQLQAENELRKKITSMRSKHEAELTGGESEGITANAVESFGNKPQEDQEVNSKKVGFIIDNCGEFW</sequence>
<gene>
    <name evidence="3" type="ORF">DVH24_015549</name>
</gene>
<dbReference type="STRING" id="3750.A0A498HNE3"/>
<evidence type="ECO:0000256" key="2">
    <source>
        <dbReference type="SAM" id="Phobius"/>
    </source>
</evidence>
<dbReference type="AlphaFoldDB" id="A0A498HNE3"/>
<accession>A0A498HNE3</accession>
<name>A0A498HNE3_MALDO</name>
<feature type="transmembrane region" description="Helical" evidence="2">
    <location>
        <begin position="210"/>
        <end position="231"/>
    </location>
</feature>
<keyword evidence="2" id="KW-1133">Transmembrane helix</keyword>
<evidence type="ECO:0000313" key="3">
    <source>
        <dbReference type="EMBL" id="RXH70927.1"/>
    </source>
</evidence>
<protein>
    <submittedName>
        <fullName evidence="3">Uncharacterized protein</fullName>
    </submittedName>
</protein>
<comment type="caution">
    <text evidence="3">The sequence shown here is derived from an EMBL/GenBank/DDBJ whole genome shotgun (WGS) entry which is preliminary data.</text>
</comment>
<proteinExistence type="predicted"/>
<evidence type="ECO:0000256" key="1">
    <source>
        <dbReference type="SAM" id="MobiDB-lite"/>
    </source>
</evidence>
<reference evidence="3 4" key="1">
    <citation type="submission" date="2018-10" db="EMBL/GenBank/DDBJ databases">
        <title>A high-quality apple genome assembly.</title>
        <authorList>
            <person name="Hu J."/>
        </authorList>
    </citation>
    <scope>NUCLEOTIDE SEQUENCE [LARGE SCALE GENOMIC DNA]</scope>
    <source>
        <strain evidence="4">cv. HFTH1</strain>
        <tissue evidence="3">Young leaf</tissue>
    </source>
</reference>
<keyword evidence="4" id="KW-1185">Reference proteome</keyword>
<dbReference type="Proteomes" id="UP000290289">
    <property type="component" value="Chromosome 16"/>
</dbReference>